<dbReference type="GO" id="GO:0000981">
    <property type="term" value="F:DNA-binding transcription factor activity, RNA polymerase II-specific"/>
    <property type="evidence" value="ECO:0007669"/>
    <property type="project" value="TreeGrafter"/>
</dbReference>
<evidence type="ECO:0000256" key="4">
    <source>
        <dbReference type="ARBA" id="ARBA00022771"/>
    </source>
</evidence>
<protein>
    <recommendedName>
        <fullName evidence="8">C2H2-type domain-containing protein</fullName>
    </recommendedName>
</protein>
<proteinExistence type="predicted"/>
<keyword evidence="4 7" id="KW-0863">Zinc-finger</keyword>
<comment type="subcellular location">
    <subcellularLocation>
        <location evidence="1">Nucleus</location>
    </subcellularLocation>
</comment>
<evidence type="ECO:0000256" key="7">
    <source>
        <dbReference type="PROSITE-ProRule" id="PRU00042"/>
    </source>
</evidence>
<dbReference type="PANTHER" id="PTHR23226:SF416">
    <property type="entry name" value="FI01424P"/>
    <property type="match status" value="1"/>
</dbReference>
<organism evidence="9 10">
    <name type="scientific">Meganyctiphanes norvegica</name>
    <name type="common">Northern krill</name>
    <name type="synonym">Thysanopoda norvegica</name>
    <dbReference type="NCBI Taxonomy" id="48144"/>
    <lineage>
        <taxon>Eukaryota</taxon>
        <taxon>Metazoa</taxon>
        <taxon>Ecdysozoa</taxon>
        <taxon>Arthropoda</taxon>
        <taxon>Crustacea</taxon>
        <taxon>Multicrustacea</taxon>
        <taxon>Malacostraca</taxon>
        <taxon>Eumalacostraca</taxon>
        <taxon>Eucarida</taxon>
        <taxon>Euphausiacea</taxon>
        <taxon>Euphausiidae</taxon>
        <taxon>Meganyctiphanes</taxon>
    </lineage>
</organism>
<feature type="non-terminal residue" evidence="9">
    <location>
        <position position="125"/>
    </location>
</feature>
<keyword evidence="6" id="KW-0539">Nucleus</keyword>
<feature type="domain" description="C2H2-type" evidence="8">
    <location>
        <begin position="22"/>
        <end position="41"/>
    </location>
</feature>
<dbReference type="SUPFAM" id="SSF57667">
    <property type="entry name" value="beta-beta-alpha zinc fingers"/>
    <property type="match status" value="2"/>
</dbReference>
<name>A0AAV2RQ46_MEGNR</name>
<dbReference type="GO" id="GO:0008270">
    <property type="term" value="F:zinc ion binding"/>
    <property type="evidence" value="ECO:0007669"/>
    <property type="project" value="UniProtKB-KW"/>
</dbReference>
<dbReference type="GO" id="GO:0005634">
    <property type="term" value="C:nucleus"/>
    <property type="evidence" value="ECO:0007669"/>
    <property type="project" value="UniProtKB-SubCell"/>
</dbReference>
<evidence type="ECO:0000313" key="10">
    <source>
        <dbReference type="Proteomes" id="UP001497623"/>
    </source>
</evidence>
<evidence type="ECO:0000256" key="5">
    <source>
        <dbReference type="ARBA" id="ARBA00022833"/>
    </source>
</evidence>
<gene>
    <name evidence="9" type="ORF">MNOR_LOCUS27352</name>
</gene>
<keyword evidence="3" id="KW-0677">Repeat</keyword>
<dbReference type="Proteomes" id="UP001497623">
    <property type="component" value="Unassembled WGS sequence"/>
</dbReference>
<dbReference type="FunFam" id="3.30.160.60:FF:000446">
    <property type="entry name" value="Zinc finger protein"/>
    <property type="match status" value="1"/>
</dbReference>
<keyword evidence="10" id="KW-1185">Reference proteome</keyword>
<evidence type="ECO:0000256" key="1">
    <source>
        <dbReference type="ARBA" id="ARBA00004123"/>
    </source>
</evidence>
<reference evidence="9 10" key="1">
    <citation type="submission" date="2024-05" db="EMBL/GenBank/DDBJ databases">
        <authorList>
            <person name="Wallberg A."/>
        </authorList>
    </citation>
    <scope>NUCLEOTIDE SEQUENCE [LARGE SCALE GENOMIC DNA]</scope>
</reference>
<dbReference type="AlphaFoldDB" id="A0AAV2RQ46"/>
<dbReference type="GO" id="GO:0000978">
    <property type="term" value="F:RNA polymerase II cis-regulatory region sequence-specific DNA binding"/>
    <property type="evidence" value="ECO:0007669"/>
    <property type="project" value="TreeGrafter"/>
</dbReference>
<dbReference type="InterPro" id="IPR036236">
    <property type="entry name" value="Znf_C2H2_sf"/>
</dbReference>
<keyword evidence="5" id="KW-0862">Zinc</keyword>
<dbReference type="Gene3D" id="3.30.160.60">
    <property type="entry name" value="Classic Zinc Finger"/>
    <property type="match status" value="2"/>
</dbReference>
<comment type="caution">
    <text evidence="9">The sequence shown here is derived from an EMBL/GenBank/DDBJ whole genome shotgun (WGS) entry which is preliminary data.</text>
</comment>
<evidence type="ECO:0000256" key="2">
    <source>
        <dbReference type="ARBA" id="ARBA00022723"/>
    </source>
</evidence>
<dbReference type="PANTHER" id="PTHR23226">
    <property type="entry name" value="ZINC FINGER AND SCAN DOMAIN-CONTAINING"/>
    <property type="match status" value="1"/>
</dbReference>
<dbReference type="PROSITE" id="PS50157">
    <property type="entry name" value="ZINC_FINGER_C2H2_2"/>
    <property type="match status" value="2"/>
</dbReference>
<evidence type="ECO:0000313" key="9">
    <source>
        <dbReference type="EMBL" id="CAL4133924.1"/>
    </source>
</evidence>
<feature type="domain" description="C2H2-type" evidence="8">
    <location>
        <begin position="50"/>
        <end position="77"/>
    </location>
</feature>
<sequence>MIYSYKKDCIAHEWSHNEEKSYQCNTCEKTYSQNSSLKSHMGKYPRVILYQCSLCDKDFKEKKYILKHHRKKNGENPNQYSQCQSYHLSETKVEVKSGGMYNETNYNYYVNEPKFEVKEEQIDGL</sequence>
<dbReference type="InterPro" id="IPR013087">
    <property type="entry name" value="Znf_C2H2_type"/>
</dbReference>
<dbReference type="Pfam" id="PF00096">
    <property type="entry name" value="zf-C2H2"/>
    <property type="match status" value="1"/>
</dbReference>
<evidence type="ECO:0000256" key="6">
    <source>
        <dbReference type="ARBA" id="ARBA00023242"/>
    </source>
</evidence>
<keyword evidence="2" id="KW-0479">Metal-binding</keyword>
<evidence type="ECO:0000259" key="8">
    <source>
        <dbReference type="PROSITE" id="PS50157"/>
    </source>
</evidence>
<dbReference type="EMBL" id="CAXKWB010028638">
    <property type="protein sequence ID" value="CAL4133924.1"/>
    <property type="molecule type" value="Genomic_DNA"/>
</dbReference>
<evidence type="ECO:0000256" key="3">
    <source>
        <dbReference type="ARBA" id="ARBA00022737"/>
    </source>
</evidence>
<accession>A0AAV2RQ46</accession>